<keyword evidence="9" id="KW-0233">DNA recombination</keyword>
<evidence type="ECO:0000256" key="7">
    <source>
        <dbReference type="ARBA" id="ARBA00022840"/>
    </source>
</evidence>
<dbReference type="SMART" id="SM00559">
    <property type="entry name" value="Ku78"/>
    <property type="match status" value="1"/>
</dbReference>
<dbReference type="Gene3D" id="1.10.720.30">
    <property type="entry name" value="SAP domain"/>
    <property type="match status" value="1"/>
</dbReference>
<reference evidence="14 15" key="1">
    <citation type="journal article" date="2014" name="Genome Biol. Evol.">
        <title>The secreted proteins of Achlya hypogyna and Thraustotheca clavata identify the ancestral oomycete secretome and reveal gene acquisitions by horizontal gene transfer.</title>
        <authorList>
            <person name="Misner I."/>
            <person name="Blouin N."/>
            <person name="Leonard G."/>
            <person name="Richards T.A."/>
            <person name="Lane C.E."/>
        </authorList>
    </citation>
    <scope>NUCLEOTIDE SEQUENCE [LARGE SCALE GENOMIC DNA]</scope>
    <source>
        <strain evidence="14 15">ATCC 48635</strain>
    </source>
</reference>
<feature type="domain" description="SAP" evidence="13">
    <location>
        <begin position="577"/>
        <end position="611"/>
    </location>
</feature>
<dbReference type="Pfam" id="PF03731">
    <property type="entry name" value="Ku_N"/>
    <property type="match status" value="1"/>
</dbReference>
<dbReference type="PIRSF" id="PIRSF003033">
    <property type="entry name" value="Ku70"/>
    <property type="match status" value="1"/>
</dbReference>
<keyword evidence="4" id="KW-0227">DNA damage</keyword>
<evidence type="ECO:0000313" key="14">
    <source>
        <dbReference type="EMBL" id="OQR92064.1"/>
    </source>
</evidence>
<dbReference type="Pfam" id="PF02735">
    <property type="entry name" value="Ku"/>
    <property type="match status" value="1"/>
</dbReference>
<dbReference type="NCBIfam" id="TIGR00578">
    <property type="entry name" value="ku70"/>
    <property type="match status" value="1"/>
</dbReference>
<dbReference type="GO" id="GO:0006310">
    <property type="term" value="P:DNA recombination"/>
    <property type="evidence" value="ECO:0007669"/>
    <property type="project" value="UniProtKB-KW"/>
</dbReference>
<dbReference type="InterPro" id="IPR006165">
    <property type="entry name" value="Ku70"/>
</dbReference>
<evidence type="ECO:0000256" key="1">
    <source>
        <dbReference type="ARBA" id="ARBA00004123"/>
    </source>
</evidence>
<dbReference type="InterPro" id="IPR036361">
    <property type="entry name" value="SAP_dom_sf"/>
</dbReference>
<keyword evidence="15" id="KW-1185">Reference proteome</keyword>
<dbReference type="GO" id="GO:0043564">
    <property type="term" value="C:Ku70:Ku80 complex"/>
    <property type="evidence" value="ECO:0007669"/>
    <property type="project" value="InterPro"/>
</dbReference>
<dbReference type="GO" id="GO:0003690">
    <property type="term" value="F:double-stranded DNA binding"/>
    <property type="evidence" value="ECO:0007669"/>
    <property type="project" value="TreeGrafter"/>
</dbReference>
<dbReference type="InterPro" id="IPR036465">
    <property type="entry name" value="vWFA_dom_sf"/>
</dbReference>
<dbReference type="GO" id="GO:0003678">
    <property type="term" value="F:DNA helicase activity"/>
    <property type="evidence" value="ECO:0007669"/>
    <property type="project" value="InterPro"/>
</dbReference>
<keyword evidence="10" id="KW-0234">DNA repair</keyword>
<dbReference type="PANTHER" id="PTHR12604">
    <property type="entry name" value="KU AUTOANTIGEN DNA HELICASE"/>
    <property type="match status" value="1"/>
</dbReference>
<accession>A0A1V9Z251</accession>
<dbReference type="SUPFAM" id="SSF68906">
    <property type="entry name" value="SAP domain"/>
    <property type="match status" value="1"/>
</dbReference>
<dbReference type="InterPro" id="IPR027388">
    <property type="entry name" value="Ku70_bridge/pillars_dom_sf"/>
</dbReference>
<comment type="similarity">
    <text evidence="2">Belongs to the ku70 family.</text>
</comment>
<dbReference type="PROSITE" id="PS50234">
    <property type="entry name" value="VWFA"/>
    <property type="match status" value="1"/>
</dbReference>
<comment type="caution">
    <text evidence="14">The sequence shown here is derived from an EMBL/GenBank/DDBJ whole genome shotgun (WGS) entry which is preliminary data.</text>
</comment>
<dbReference type="InterPro" id="IPR047087">
    <property type="entry name" value="KU70_core_dom"/>
</dbReference>
<keyword evidence="3" id="KW-0547">Nucleotide-binding</keyword>
<proteinExistence type="inferred from homology"/>
<dbReference type="Gene3D" id="3.40.50.410">
    <property type="entry name" value="von Willebrand factor, type A domain"/>
    <property type="match status" value="1"/>
</dbReference>
<dbReference type="InterPro" id="IPR002035">
    <property type="entry name" value="VWF_A"/>
</dbReference>
<dbReference type="PANTHER" id="PTHR12604:SF2">
    <property type="entry name" value="X-RAY REPAIR CROSS-COMPLEMENTING PROTEIN 6"/>
    <property type="match status" value="1"/>
</dbReference>
<keyword evidence="7" id="KW-0067">ATP-binding</keyword>
<dbReference type="GO" id="GO:0005524">
    <property type="term" value="F:ATP binding"/>
    <property type="evidence" value="ECO:0007669"/>
    <property type="project" value="UniProtKB-KW"/>
</dbReference>
<dbReference type="InterPro" id="IPR006164">
    <property type="entry name" value="DNA_bd_Ku70/Ku80"/>
</dbReference>
<dbReference type="STRING" id="1202772.A0A1V9Z251"/>
<evidence type="ECO:0000313" key="15">
    <source>
        <dbReference type="Proteomes" id="UP000243579"/>
    </source>
</evidence>
<dbReference type="Gene3D" id="1.10.1600.10">
    <property type="match status" value="1"/>
</dbReference>
<dbReference type="Pfam" id="PF03730">
    <property type="entry name" value="Ku_C"/>
    <property type="match status" value="1"/>
</dbReference>
<evidence type="ECO:0000256" key="8">
    <source>
        <dbReference type="ARBA" id="ARBA00023125"/>
    </source>
</evidence>
<evidence type="ECO:0000256" key="2">
    <source>
        <dbReference type="ARBA" id="ARBA00005240"/>
    </source>
</evidence>
<evidence type="ECO:0000256" key="4">
    <source>
        <dbReference type="ARBA" id="ARBA00022763"/>
    </source>
</evidence>
<evidence type="ECO:0000256" key="9">
    <source>
        <dbReference type="ARBA" id="ARBA00023172"/>
    </source>
</evidence>
<dbReference type="InterPro" id="IPR016194">
    <property type="entry name" value="SPOC-like_C_dom_sf"/>
</dbReference>
<keyword evidence="11" id="KW-0539">Nucleus</keyword>
<comment type="subcellular location">
    <subcellularLocation>
        <location evidence="1">Nucleus</location>
    </subcellularLocation>
</comment>
<dbReference type="InterPro" id="IPR005160">
    <property type="entry name" value="Ku_C"/>
</dbReference>
<dbReference type="Gene3D" id="4.10.970.10">
    <property type="entry name" value="Ku70, bridge and pillars"/>
    <property type="match status" value="1"/>
</dbReference>
<evidence type="ECO:0000256" key="5">
    <source>
        <dbReference type="ARBA" id="ARBA00022801"/>
    </source>
</evidence>
<dbReference type="Pfam" id="PF02037">
    <property type="entry name" value="SAP"/>
    <property type="match status" value="1"/>
</dbReference>
<sequence>MAFEWDKAAAEEEDWESVQPGKDALLVLIDVRSSIFAPVEGEDKTWFQSVLDMLTKLLKSKVIANDGSLMGVVFFGTKKTKNINALEHVFEFQELEFPSARRIKQLRELMDPSLDFSAEYGAMDASEMVSLSNALWHAGVAFSNAKSASHLKKHDTQTIWVLTNHEDPTLGSADEADRVLKQYANHMELKRALQLFYLPPPSGGVFRLETFYGRMFQEASTLALADDSALQPAYAIHTYQEMMDEGLRKRFRKRRLTTLSWTIAKGIAIGVELYALKVRQAKPSPVHLDAESNAPLKTDTKWLCDSTGIYLTPAQIKTYIEYGKDRVYFSADDLVELKYFDAAGLQLLGFEPRHNLRDHESVRAPYFVYPAEGYIEGSTVAFAALHASTLAKDVVAIARLIVRKNTPPRLVALVPQLEAYDDQGQVQPSGFNVLFLPYVDDVRPLRADADTQRDPSRAQVDAAATVVRGLTIAELPSFQNPELQKHYASIQALALDEATLAFDDTDDTTLPDAAGFRRPKVVAALEAFREACGGDDLAKDNAKRKAPATAAKGAKKVATGDDVDLVAWRALAAAGGVAKKTVPELKAVLAALGLSTTGKKAELVERVTTGLA</sequence>
<dbReference type="GO" id="GO:0016787">
    <property type="term" value="F:hydrolase activity"/>
    <property type="evidence" value="ECO:0007669"/>
    <property type="project" value="UniProtKB-KW"/>
</dbReference>
<protein>
    <submittedName>
        <fullName evidence="14">ATP-dependent DNA helicase 2 subunit</fullName>
    </submittedName>
</protein>
<dbReference type="SUPFAM" id="SSF53300">
    <property type="entry name" value="vWA-like"/>
    <property type="match status" value="1"/>
</dbReference>
<dbReference type="GO" id="GO:0003684">
    <property type="term" value="F:damaged DNA binding"/>
    <property type="evidence" value="ECO:0007669"/>
    <property type="project" value="InterPro"/>
</dbReference>
<dbReference type="GO" id="GO:0000723">
    <property type="term" value="P:telomere maintenance"/>
    <property type="evidence" value="ECO:0007669"/>
    <property type="project" value="InterPro"/>
</dbReference>
<feature type="domain" description="VWFA" evidence="12">
    <location>
        <begin position="24"/>
        <end position="251"/>
    </location>
</feature>
<keyword evidence="5" id="KW-0378">Hydrolase</keyword>
<dbReference type="EMBL" id="JNBR01000481">
    <property type="protein sequence ID" value="OQR92064.1"/>
    <property type="molecule type" value="Genomic_DNA"/>
</dbReference>
<dbReference type="PROSITE" id="PS50800">
    <property type="entry name" value="SAP"/>
    <property type="match status" value="1"/>
</dbReference>
<dbReference type="OrthoDB" id="3249161at2759"/>
<keyword evidence="6 14" id="KW-0347">Helicase</keyword>
<organism evidence="14 15">
    <name type="scientific">Achlya hypogyna</name>
    <name type="common">Oomycete</name>
    <name type="synonym">Protoachlya hypogyna</name>
    <dbReference type="NCBI Taxonomy" id="1202772"/>
    <lineage>
        <taxon>Eukaryota</taxon>
        <taxon>Sar</taxon>
        <taxon>Stramenopiles</taxon>
        <taxon>Oomycota</taxon>
        <taxon>Saprolegniomycetes</taxon>
        <taxon>Saprolegniales</taxon>
        <taxon>Achlyaceae</taxon>
        <taxon>Achlya</taxon>
    </lineage>
</organism>
<evidence type="ECO:0000256" key="6">
    <source>
        <dbReference type="ARBA" id="ARBA00022806"/>
    </source>
</evidence>
<dbReference type="InterPro" id="IPR003034">
    <property type="entry name" value="SAP_dom"/>
</dbReference>
<keyword evidence="8" id="KW-0238">DNA-binding</keyword>
<evidence type="ECO:0000259" key="13">
    <source>
        <dbReference type="PROSITE" id="PS50800"/>
    </source>
</evidence>
<name>A0A1V9Z251_ACHHY</name>
<dbReference type="AlphaFoldDB" id="A0A1V9Z251"/>
<dbReference type="Gene3D" id="2.40.290.10">
    <property type="match status" value="1"/>
</dbReference>
<evidence type="ECO:0000256" key="3">
    <source>
        <dbReference type="ARBA" id="ARBA00022741"/>
    </source>
</evidence>
<dbReference type="InterPro" id="IPR005161">
    <property type="entry name" value="Ku_N"/>
</dbReference>
<dbReference type="GO" id="GO:0042162">
    <property type="term" value="F:telomeric DNA binding"/>
    <property type="evidence" value="ECO:0007669"/>
    <property type="project" value="InterPro"/>
</dbReference>
<dbReference type="GO" id="GO:0006303">
    <property type="term" value="P:double-strand break repair via nonhomologous end joining"/>
    <property type="evidence" value="ECO:0007669"/>
    <property type="project" value="InterPro"/>
</dbReference>
<dbReference type="CDD" id="cd00788">
    <property type="entry name" value="KU70"/>
    <property type="match status" value="1"/>
</dbReference>
<gene>
    <name evidence="14" type="ORF">ACHHYP_04108</name>
</gene>
<evidence type="ECO:0000256" key="11">
    <source>
        <dbReference type="ARBA" id="ARBA00023242"/>
    </source>
</evidence>
<dbReference type="SUPFAM" id="SSF100939">
    <property type="entry name" value="SPOC domain-like"/>
    <property type="match status" value="1"/>
</dbReference>
<dbReference type="FunFam" id="2.40.290.10:FF:000001">
    <property type="entry name" value="X-ray repair cross complementing 6"/>
    <property type="match status" value="1"/>
</dbReference>
<dbReference type="Proteomes" id="UP000243579">
    <property type="component" value="Unassembled WGS sequence"/>
</dbReference>
<evidence type="ECO:0000259" key="12">
    <source>
        <dbReference type="PROSITE" id="PS50234"/>
    </source>
</evidence>
<dbReference type="SMART" id="SM00513">
    <property type="entry name" value="SAP"/>
    <property type="match status" value="1"/>
</dbReference>
<evidence type="ECO:0000256" key="10">
    <source>
        <dbReference type="ARBA" id="ARBA00023204"/>
    </source>
</evidence>